<dbReference type="Proteomes" id="UP001165363">
    <property type="component" value="Unassembled WGS sequence"/>
</dbReference>
<evidence type="ECO:0000256" key="1">
    <source>
        <dbReference type="SAM" id="Phobius"/>
    </source>
</evidence>
<reference evidence="2" key="1">
    <citation type="submission" date="2022-05" db="EMBL/GenBank/DDBJ databases">
        <authorList>
            <person name="Jo J.-H."/>
            <person name="Im W.-T."/>
        </authorList>
    </citation>
    <scope>NUCLEOTIDE SEQUENCE</scope>
    <source>
        <strain evidence="2">SE158</strain>
    </source>
</reference>
<evidence type="ECO:0000313" key="2">
    <source>
        <dbReference type="EMBL" id="MCL6682882.1"/>
    </source>
</evidence>
<keyword evidence="1" id="KW-0812">Transmembrane</keyword>
<evidence type="ECO:0000313" key="3">
    <source>
        <dbReference type="Proteomes" id="UP001165363"/>
    </source>
</evidence>
<keyword evidence="1" id="KW-1133">Transmembrane helix</keyword>
<keyword evidence="1" id="KW-0472">Membrane</keyword>
<comment type="caution">
    <text evidence="2">The sequence shown here is derived from an EMBL/GenBank/DDBJ whole genome shotgun (WGS) entry which is preliminary data.</text>
</comment>
<proteinExistence type="predicted"/>
<sequence length="56" mass="5873">MATRNKAAGGFFLILAIFGGFIWGLMSGLPLEGAVLGTLIGIVLAVGVWLVDRRRG</sequence>
<organism evidence="2 3">
    <name type="scientific">Sphingomonas alba</name>
    <dbReference type="NCBI Taxonomy" id="2908208"/>
    <lineage>
        <taxon>Bacteria</taxon>
        <taxon>Pseudomonadati</taxon>
        <taxon>Pseudomonadota</taxon>
        <taxon>Alphaproteobacteria</taxon>
        <taxon>Sphingomonadales</taxon>
        <taxon>Sphingomonadaceae</taxon>
        <taxon>Sphingomonas</taxon>
    </lineage>
</organism>
<protein>
    <submittedName>
        <fullName evidence="2">Uncharacterized protein</fullName>
    </submittedName>
</protein>
<dbReference type="RefSeq" id="WP_249846824.1">
    <property type="nucleotide sequence ID" value="NZ_JAMGBD010000001.1"/>
</dbReference>
<feature type="transmembrane region" description="Helical" evidence="1">
    <location>
        <begin position="31"/>
        <end position="51"/>
    </location>
</feature>
<feature type="transmembrane region" description="Helical" evidence="1">
    <location>
        <begin position="7"/>
        <end position="25"/>
    </location>
</feature>
<name>A0ABT0RK81_9SPHN</name>
<dbReference type="EMBL" id="JAMGBD010000001">
    <property type="protein sequence ID" value="MCL6682882.1"/>
    <property type="molecule type" value="Genomic_DNA"/>
</dbReference>
<accession>A0ABT0RK81</accession>
<keyword evidence="3" id="KW-1185">Reference proteome</keyword>
<gene>
    <name evidence="2" type="ORF">LZ536_03065</name>
</gene>